<feature type="transmembrane region" description="Helical" evidence="8">
    <location>
        <begin position="216"/>
        <end position="238"/>
    </location>
</feature>
<feature type="transmembrane region" description="Helical" evidence="8">
    <location>
        <begin position="147"/>
        <end position="167"/>
    </location>
</feature>
<feature type="transmembrane region" description="Helical" evidence="8">
    <location>
        <begin position="39"/>
        <end position="61"/>
    </location>
</feature>
<gene>
    <name evidence="9" type="primary">yndE_11</name>
    <name evidence="9" type="ORF">CLMAG_51640</name>
</gene>
<feature type="transmembrane region" description="Helical" evidence="8">
    <location>
        <begin position="338"/>
        <end position="357"/>
    </location>
</feature>
<dbReference type="GO" id="GO:0016020">
    <property type="term" value="C:membrane"/>
    <property type="evidence" value="ECO:0007669"/>
    <property type="project" value="UniProtKB-SubCell"/>
</dbReference>
<sequence length="366" mass="41317">MSKGGKFSVYEGILFTTVIIVSKILYTAPTAVIRHTGTASWYTTLISCFIAIIFFLLVCMLLNRFPGKGLAKVFEAVLGKILGKTSSLFFSGYILYYAASSLREFLEMIKVYNLPNTPPSVILITFLAVSVLFAYKGIESIVRVASINCYMILLGLFIVLVMASPYYDIDYLKPYWGYGFKKSLYLGFLRSSAYEEVLTLAIIVTSLHSVKDFQKIGIISLLLSGFVISISILCYLMADQYTMGKENLSGIFQLSRIIYYNRYIQRVESVFLFIWVISSLITVSTAFYLSVRIYCESFDIADHKPILLPFALLTYVVSLQPKNISEVVDINLKFVRQYSLYLNFGVPILVLIIALIFRKKEGSGNV</sequence>
<dbReference type="InterPro" id="IPR004761">
    <property type="entry name" value="Spore_GerAB"/>
</dbReference>
<reference evidence="9 10" key="1">
    <citation type="submission" date="2016-04" db="EMBL/GenBank/DDBJ databases">
        <title>Genome sequence of Clostridium magnum DSM 2767.</title>
        <authorList>
            <person name="Poehlein A."/>
            <person name="Uhlig R."/>
            <person name="Fischer R."/>
            <person name="Bahl H."/>
            <person name="Daniel R."/>
        </authorList>
    </citation>
    <scope>NUCLEOTIDE SEQUENCE [LARGE SCALE GENOMIC DNA]</scope>
    <source>
        <strain evidence="9 10">DSM 2767</strain>
    </source>
</reference>
<dbReference type="AlphaFoldDB" id="A0A162RBF1"/>
<dbReference type="GO" id="GO:0009847">
    <property type="term" value="P:spore germination"/>
    <property type="evidence" value="ECO:0007669"/>
    <property type="project" value="InterPro"/>
</dbReference>
<evidence type="ECO:0000256" key="3">
    <source>
        <dbReference type="ARBA" id="ARBA00022448"/>
    </source>
</evidence>
<keyword evidence="4" id="KW-0309">Germination</keyword>
<name>A0A162RBF1_9CLOT</name>
<proteinExistence type="inferred from homology"/>
<dbReference type="OrthoDB" id="1675410at2"/>
<feature type="transmembrane region" description="Helical" evidence="8">
    <location>
        <begin position="12"/>
        <end position="33"/>
    </location>
</feature>
<dbReference type="Proteomes" id="UP000076603">
    <property type="component" value="Unassembled WGS sequence"/>
</dbReference>
<dbReference type="Gene3D" id="1.20.1740.10">
    <property type="entry name" value="Amino acid/polyamine transporter I"/>
    <property type="match status" value="1"/>
</dbReference>
<evidence type="ECO:0000256" key="2">
    <source>
        <dbReference type="ARBA" id="ARBA00007998"/>
    </source>
</evidence>
<keyword evidence="3" id="KW-0813">Transport</keyword>
<comment type="subcellular location">
    <subcellularLocation>
        <location evidence="1">Membrane</location>
        <topology evidence="1">Multi-pass membrane protein</topology>
    </subcellularLocation>
</comment>
<dbReference type="PANTHER" id="PTHR34975:SF2">
    <property type="entry name" value="SPORE GERMINATION PROTEIN A2"/>
    <property type="match status" value="1"/>
</dbReference>
<evidence type="ECO:0000256" key="8">
    <source>
        <dbReference type="SAM" id="Phobius"/>
    </source>
</evidence>
<dbReference type="RefSeq" id="WP_066628934.1">
    <property type="nucleotide sequence ID" value="NZ_FQXL01000007.1"/>
</dbReference>
<feature type="transmembrane region" description="Helical" evidence="8">
    <location>
        <begin position="81"/>
        <end position="99"/>
    </location>
</feature>
<evidence type="ECO:0000256" key="5">
    <source>
        <dbReference type="ARBA" id="ARBA00022692"/>
    </source>
</evidence>
<evidence type="ECO:0000313" key="10">
    <source>
        <dbReference type="Proteomes" id="UP000076603"/>
    </source>
</evidence>
<evidence type="ECO:0000313" key="9">
    <source>
        <dbReference type="EMBL" id="KZL89664.1"/>
    </source>
</evidence>
<evidence type="ECO:0000256" key="7">
    <source>
        <dbReference type="ARBA" id="ARBA00023136"/>
    </source>
</evidence>
<dbReference type="STRING" id="1121326.CLMAG_51640"/>
<feature type="transmembrane region" description="Helical" evidence="8">
    <location>
        <begin position="270"/>
        <end position="289"/>
    </location>
</feature>
<evidence type="ECO:0000256" key="6">
    <source>
        <dbReference type="ARBA" id="ARBA00022989"/>
    </source>
</evidence>
<keyword evidence="5 8" id="KW-0812">Transmembrane</keyword>
<dbReference type="EMBL" id="LWAE01000008">
    <property type="protein sequence ID" value="KZL89664.1"/>
    <property type="molecule type" value="Genomic_DNA"/>
</dbReference>
<evidence type="ECO:0000256" key="1">
    <source>
        <dbReference type="ARBA" id="ARBA00004141"/>
    </source>
</evidence>
<dbReference type="PANTHER" id="PTHR34975">
    <property type="entry name" value="SPORE GERMINATION PROTEIN A2"/>
    <property type="match status" value="1"/>
</dbReference>
<feature type="transmembrane region" description="Helical" evidence="8">
    <location>
        <begin position="301"/>
        <end position="318"/>
    </location>
</feature>
<feature type="transmembrane region" description="Helical" evidence="8">
    <location>
        <begin position="119"/>
        <end position="135"/>
    </location>
</feature>
<keyword evidence="6 8" id="KW-1133">Transmembrane helix</keyword>
<protein>
    <submittedName>
        <fullName evidence="9">Spore germination protein YndE</fullName>
    </submittedName>
</protein>
<keyword evidence="10" id="KW-1185">Reference proteome</keyword>
<organism evidence="9 10">
    <name type="scientific">Clostridium magnum DSM 2767</name>
    <dbReference type="NCBI Taxonomy" id="1121326"/>
    <lineage>
        <taxon>Bacteria</taxon>
        <taxon>Bacillati</taxon>
        <taxon>Bacillota</taxon>
        <taxon>Clostridia</taxon>
        <taxon>Eubacteriales</taxon>
        <taxon>Clostridiaceae</taxon>
        <taxon>Clostridium</taxon>
    </lineage>
</organism>
<keyword evidence="7 8" id="KW-0472">Membrane</keyword>
<accession>A0A162RBF1</accession>
<comment type="caution">
    <text evidence="9">The sequence shown here is derived from an EMBL/GenBank/DDBJ whole genome shotgun (WGS) entry which is preliminary data.</text>
</comment>
<dbReference type="NCBIfam" id="TIGR00912">
    <property type="entry name" value="2A0309"/>
    <property type="match status" value="1"/>
</dbReference>
<dbReference type="PATRIC" id="fig|1121326.3.peg.5221"/>
<evidence type="ECO:0000256" key="4">
    <source>
        <dbReference type="ARBA" id="ARBA00022544"/>
    </source>
</evidence>
<comment type="similarity">
    <text evidence="2">Belongs to the amino acid-polyamine-organocation (APC) superfamily. Spore germination protein (SGP) (TC 2.A.3.9) family.</text>
</comment>
<dbReference type="Pfam" id="PF03845">
    <property type="entry name" value="Spore_permease"/>
    <property type="match status" value="1"/>
</dbReference>